<dbReference type="EMBL" id="CM004473">
    <property type="protein sequence ID" value="OCT81995.1"/>
    <property type="molecule type" value="Genomic_DNA"/>
</dbReference>
<sequence length="143" mass="16410">MYLAASPLPMELERTHSWAWMKTKSLILRLHRFHFQTVHPVPTVLSALDTVTTLRSLLRTLKNLFPPRSTVIHFIRFLWTDTLGLCHLPVGSFLCNLCLSLDSEFRNLSKAVAVSDSRVNLFIKNPFRDTQVLRGTVKLSRPP</sequence>
<organism evidence="1 2">
    <name type="scientific">Xenopus laevis</name>
    <name type="common">African clawed frog</name>
    <dbReference type="NCBI Taxonomy" id="8355"/>
    <lineage>
        <taxon>Eukaryota</taxon>
        <taxon>Metazoa</taxon>
        <taxon>Chordata</taxon>
        <taxon>Craniata</taxon>
        <taxon>Vertebrata</taxon>
        <taxon>Euteleostomi</taxon>
        <taxon>Amphibia</taxon>
        <taxon>Batrachia</taxon>
        <taxon>Anura</taxon>
        <taxon>Pipoidea</taxon>
        <taxon>Pipidae</taxon>
        <taxon>Xenopodinae</taxon>
        <taxon>Xenopus</taxon>
        <taxon>Xenopus</taxon>
    </lineage>
</organism>
<reference evidence="2" key="1">
    <citation type="journal article" date="2016" name="Nature">
        <title>Genome evolution in the allotetraploid frog Xenopus laevis.</title>
        <authorList>
            <person name="Session A.M."/>
            <person name="Uno Y."/>
            <person name="Kwon T."/>
            <person name="Chapman J.A."/>
            <person name="Toyoda A."/>
            <person name="Takahashi S."/>
            <person name="Fukui A."/>
            <person name="Hikosaka A."/>
            <person name="Suzuki A."/>
            <person name="Kondo M."/>
            <person name="van Heeringen S.J."/>
            <person name="Quigley I."/>
            <person name="Heinz S."/>
            <person name="Ogino H."/>
            <person name="Ochi H."/>
            <person name="Hellsten U."/>
            <person name="Lyons J.B."/>
            <person name="Simakov O."/>
            <person name="Putnam N."/>
            <person name="Stites J."/>
            <person name="Kuroki Y."/>
            <person name="Tanaka T."/>
            <person name="Michiue T."/>
            <person name="Watanabe M."/>
            <person name="Bogdanovic O."/>
            <person name="Lister R."/>
            <person name="Georgiou G."/>
            <person name="Paranjpe S.S."/>
            <person name="van Kruijsbergen I."/>
            <person name="Shu S."/>
            <person name="Carlson J."/>
            <person name="Kinoshita T."/>
            <person name="Ohta Y."/>
            <person name="Mawaribuchi S."/>
            <person name="Jenkins J."/>
            <person name="Grimwood J."/>
            <person name="Schmutz J."/>
            <person name="Mitros T."/>
            <person name="Mozaffari S.V."/>
            <person name="Suzuki Y."/>
            <person name="Haramoto Y."/>
            <person name="Yamamoto T.S."/>
            <person name="Takagi C."/>
            <person name="Heald R."/>
            <person name="Miller K."/>
            <person name="Haudenschild C."/>
            <person name="Kitzman J."/>
            <person name="Nakayama T."/>
            <person name="Izutsu Y."/>
            <person name="Robert J."/>
            <person name="Fortriede J."/>
            <person name="Burns K."/>
            <person name="Lotay V."/>
            <person name="Karimi K."/>
            <person name="Yasuoka Y."/>
            <person name="Dichmann D.S."/>
            <person name="Flajnik M.F."/>
            <person name="Houston D.W."/>
            <person name="Shendure J."/>
            <person name="DuPasquier L."/>
            <person name="Vize P.D."/>
            <person name="Zorn A.M."/>
            <person name="Ito M."/>
            <person name="Marcotte E.M."/>
            <person name="Wallingford J.B."/>
            <person name="Ito Y."/>
            <person name="Asashima M."/>
            <person name="Ueno N."/>
            <person name="Matsuda Y."/>
            <person name="Veenstra G.J."/>
            <person name="Fujiyama A."/>
            <person name="Harland R.M."/>
            <person name="Taira M."/>
            <person name="Rokhsar D.S."/>
        </authorList>
    </citation>
    <scope>NUCLEOTIDE SEQUENCE [LARGE SCALE GENOMIC DNA]</scope>
    <source>
        <strain evidence="2">J</strain>
    </source>
</reference>
<dbReference type="AlphaFoldDB" id="A0A974HLC3"/>
<name>A0A974HLC3_XENLA</name>
<evidence type="ECO:0000313" key="1">
    <source>
        <dbReference type="EMBL" id="OCT81995.1"/>
    </source>
</evidence>
<proteinExistence type="predicted"/>
<evidence type="ECO:0000313" key="2">
    <source>
        <dbReference type="Proteomes" id="UP000694892"/>
    </source>
</evidence>
<gene>
    <name evidence="1" type="ORF">XELAEV_18024503mg</name>
</gene>
<protein>
    <submittedName>
        <fullName evidence="1">Uncharacterized protein</fullName>
    </submittedName>
</protein>
<accession>A0A974HLC3</accession>
<dbReference type="Proteomes" id="UP000694892">
    <property type="component" value="Chromosome 4S"/>
</dbReference>